<sequence length="1262" mass="141789">MDPGASSTIEMAALGRPFGLGMLYDCRRDIIIPGLTLWDRDDLQKNTGEITKPSSDFEIVASESIEGKSSALNVEASLRASFLGGLVKVEGSAKYLNDSKTSKNQARVTLKYKTTTKFNELSMNHLGRGNVKHPYVFDKKEATHVVTGILYGAQAFFVFDREVTVNENHQDIQGNLKVIIKKIPLLAIEGEGSLKMEDKEKANADKFSCKFHGDFCLKKTPTTFQDAIEVYKSLPQLLGANGENAVPVKVWLLPLTSLDSDAAKLVRQISIRLVQETQSVLEDFNELEMRCNDAVGSSTAQQFPQINKNLRSFREMCSEFKLELQRKLATKLPLIRGGGAEEAELADILMKRHASPFNSKSLSEWMDCKEKEISMLKSLTNKMKNTKVISSQSILHEELFNVEDVVCFVFTSLGRAEPYLSDLSNYLKGKTKSADQDPHTRDVEQEQWFHSYKLADEMMKQVKLFSDFAEANKGNKNVKFLALSLTNESKTGSSIYLYKEGLSVTEDFKPPSKPEAVTVADISHNSVKLKISPPRFGAENIISCSVEYCVSGEDDWEKSESKPEEVPVSGLCPNTEYVFRCRAVTSVGVGPANQVSARTFPCSPPDKLCVEANSHEISVSWEKPAELGQDVLILSYIVEYATSTNGEQVEDNQWKQMMATSESTILTGLQAETKYIIRVTCDCGADGRSKPSVTLNVSTTKREFGRLAEYLKHIGKIINSNLPPTFKIPLEEDDMEIDGCRKFIFGKESMRQKRTIMLLGATGSGKTTLINGMINYIVGVGWQDEFRFRLVIEDQLKSQAHSQTSEVTVYEINHQEGFEVPYSLTIVDTPGFGDTRGVSRDKEITEQIRRLFTSLNGVSEIDAVCFVTQASLARLTATQRYVFDSVLSIFGKDVAENIQMLVTFADGKQPPVLEAINVSGVPCPKNELGFPVHFKFNNSALFANNRKRSINEDSEEDDSFDEMFWKMGSKSMEKFFAALGKMNTKSLLMTKEVLKERKQLETAIEGLQPQVRAGLAKLEEIKSTKEKIKEHETVMTSNENFEMEVDVIKAVKTQLTQKGVYITNCQICSMTCHFPCAIKNDGEKRGCASMNSAGRCNVCPGKCIWNVHFNQTYKWDYVSVKEKQTLQELKSKYENATKEKLTVQGLIERQEEEILLLQDMMVSLMDQSSSCITRLQEIALRPNPLTTPEYIELLIEGENSERKPGYQARIQSLEAMKERAKLISKVACRDRLTKTPEELLAENQEKMEKKSWSKKFMNFFGF</sequence>
<dbReference type="SUPFAM" id="SSF52540">
    <property type="entry name" value="P-loop containing nucleoside triphosphate hydrolases"/>
    <property type="match status" value="1"/>
</dbReference>
<evidence type="ECO:0000313" key="6">
    <source>
        <dbReference type="Proteomes" id="UP000694680"/>
    </source>
</evidence>
<evidence type="ECO:0000259" key="4">
    <source>
        <dbReference type="PROSITE" id="PS50853"/>
    </source>
</evidence>
<dbReference type="PANTHER" id="PTHR31594">
    <property type="entry name" value="AIG1-TYPE G DOMAIN-CONTAINING PROTEIN"/>
    <property type="match status" value="1"/>
</dbReference>
<dbReference type="InterPro" id="IPR003961">
    <property type="entry name" value="FN3_dom"/>
</dbReference>
<feature type="domain" description="Fibronectin type-III" evidence="4">
    <location>
        <begin position="513"/>
        <end position="606"/>
    </location>
</feature>
<evidence type="ECO:0000256" key="2">
    <source>
        <dbReference type="ARBA" id="ARBA00022741"/>
    </source>
</evidence>
<evidence type="ECO:0000313" key="5">
    <source>
        <dbReference type="Ensembl" id="ENSGWIP00000040052.1"/>
    </source>
</evidence>
<dbReference type="PANTHER" id="PTHR31594:SF16">
    <property type="entry name" value="SI:CH211-281L24.3"/>
    <property type="match status" value="1"/>
</dbReference>
<dbReference type="AlphaFoldDB" id="A0A8C5H6V6"/>
<dbReference type="InterPro" id="IPR052090">
    <property type="entry name" value="Cytolytic_pore-forming_toxin"/>
</dbReference>
<dbReference type="Gene3D" id="2.60.40.10">
    <property type="entry name" value="Immunoglobulins"/>
    <property type="match status" value="2"/>
</dbReference>
<dbReference type="Ensembl" id="ENSGWIT00000043530.1">
    <property type="protein sequence ID" value="ENSGWIP00000040052.1"/>
    <property type="gene ID" value="ENSGWIG00000020275.1"/>
</dbReference>
<accession>A0A8C5H6V6</accession>
<dbReference type="InterPro" id="IPR040581">
    <property type="entry name" value="Thioredoxin_11"/>
</dbReference>
<comment type="similarity">
    <text evidence="1">Belongs to the TRAFAC class TrmE-Era-EngA-EngB-Septin-like GTPase superfamily. AIG1/Toc34/Toc159-like paraseptin GTPase family. IAN subfamily.</text>
</comment>
<dbReference type="InterPro" id="IPR006703">
    <property type="entry name" value="G_AIG1"/>
</dbReference>
<keyword evidence="3" id="KW-0175">Coiled coil</keyword>
<dbReference type="Pfam" id="PF18078">
    <property type="entry name" value="Thioredoxin_11"/>
    <property type="match status" value="1"/>
</dbReference>
<dbReference type="Pfam" id="PF00041">
    <property type="entry name" value="fn3"/>
    <property type="match status" value="2"/>
</dbReference>
<dbReference type="PROSITE" id="PS50853">
    <property type="entry name" value="FN3"/>
    <property type="match status" value="1"/>
</dbReference>
<dbReference type="FunFam" id="3.40.50.300:FF:002049">
    <property type="entry name" value="Si:ch73-170d6.2"/>
    <property type="match status" value="1"/>
</dbReference>
<feature type="coiled-coil region" evidence="3">
    <location>
        <begin position="1119"/>
        <end position="1167"/>
    </location>
</feature>
<dbReference type="CDD" id="cd00882">
    <property type="entry name" value="Ras_like_GTPase"/>
    <property type="match status" value="1"/>
</dbReference>
<dbReference type="SUPFAM" id="SSF49265">
    <property type="entry name" value="Fibronectin type III"/>
    <property type="match status" value="1"/>
</dbReference>
<organism evidence="5 6">
    <name type="scientific">Gouania willdenowi</name>
    <name type="common">Blunt-snouted clingfish</name>
    <name type="synonym">Lepadogaster willdenowi</name>
    <dbReference type="NCBI Taxonomy" id="441366"/>
    <lineage>
        <taxon>Eukaryota</taxon>
        <taxon>Metazoa</taxon>
        <taxon>Chordata</taxon>
        <taxon>Craniata</taxon>
        <taxon>Vertebrata</taxon>
        <taxon>Euteleostomi</taxon>
        <taxon>Actinopterygii</taxon>
        <taxon>Neopterygii</taxon>
        <taxon>Teleostei</taxon>
        <taxon>Neoteleostei</taxon>
        <taxon>Acanthomorphata</taxon>
        <taxon>Ovalentaria</taxon>
        <taxon>Blenniimorphae</taxon>
        <taxon>Blenniiformes</taxon>
        <taxon>Gobiesocoidei</taxon>
        <taxon>Gobiesocidae</taxon>
        <taxon>Gobiesocinae</taxon>
        <taxon>Gouania</taxon>
    </lineage>
</organism>
<dbReference type="InterPro" id="IPR048997">
    <property type="entry name" value="Stonustoxin-like_helical"/>
</dbReference>
<dbReference type="InterPro" id="IPR027417">
    <property type="entry name" value="P-loop_NTPase"/>
</dbReference>
<dbReference type="OrthoDB" id="8954335at2759"/>
<name>A0A8C5H6V6_GOUWI</name>
<dbReference type="Proteomes" id="UP000694680">
    <property type="component" value="Chromosome 17"/>
</dbReference>
<reference evidence="5" key="2">
    <citation type="submission" date="2025-08" db="UniProtKB">
        <authorList>
            <consortium name="Ensembl"/>
        </authorList>
    </citation>
    <scope>IDENTIFICATION</scope>
</reference>
<dbReference type="InterPro" id="IPR013783">
    <property type="entry name" value="Ig-like_fold"/>
</dbReference>
<dbReference type="InterPro" id="IPR036116">
    <property type="entry name" value="FN3_sf"/>
</dbReference>
<reference evidence="5" key="1">
    <citation type="submission" date="2020-06" db="EMBL/GenBank/DDBJ databases">
        <authorList>
            <consortium name="Wellcome Sanger Institute Data Sharing"/>
        </authorList>
    </citation>
    <scope>NUCLEOTIDE SEQUENCE [LARGE SCALE GENOMIC DNA]</scope>
</reference>
<keyword evidence="2" id="KW-0547">Nucleotide-binding</keyword>
<dbReference type="Pfam" id="PF04548">
    <property type="entry name" value="AIG1"/>
    <property type="match status" value="1"/>
</dbReference>
<dbReference type="Pfam" id="PF21109">
    <property type="entry name" value="Stonustoxin_helical"/>
    <property type="match status" value="1"/>
</dbReference>
<gene>
    <name evidence="5" type="primary">LOC114479436</name>
</gene>
<evidence type="ECO:0000256" key="1">
    <source>
        <dbReference type="ARBA" id="ARBA00008535"/>
    </source>
</evidence>
<protein>
    <submittedName>
        <fullName evidence="5">Uncharacterized LOC114479436</fullName>
    </submittedName>
</protein>
<keyword evidence="6" id="KW-1185">Reference proteome</keyword>
<proteinExistence type="inferred from homology"/>
<dbReference type="RefSeq" id="XP_028328906.1">
    <property type="nucleotide sequence ID" value="XM_028473105.1"/>
</dbReference>
<dbReference type="GeneID" id="114479436"/>
<dbReference type="SMART" id="SM00060">
    <property type="entry name" value="FN3"/>
    <property type="match status" value="2"/>
</dbReference>
<dbReference type="CDD" id="cd00063">
    <property type="entry name" value="FN3"/>
    <property type="match status" value="2"/>
</dbReference>
<dbReference type="Gene3D" id="3.40.50.300">
    <property type="entry name" value="P-loop containing nucleotide triphosphate hydrolases"/>
    <property type="match status" value="1"/>
</dbReference>
<dbReference type="GO" id="GO:0005525">
    <property type="term" value="F:GTP binding"/>
    <property type="evidence" value="ECO:0007669"/>
    <property type="project" value="InterPro"/>
</dbReference>
<evidence type="ECO:0000256" key="3">
    <source>
        <dbReference type="SAM" id="Coils"/>
    </source>
</evidence>
<reference evidence="5" key="3">
    <citation type="submission" date="2025-09" db="UniProtKB">
        <authorList>
            <consortium name="Ensembl"/>
        </authorList>
    </citation>
    <scope>IDENTIFICATION</scope>
</reference>